<evidence type="ECO:0000256" key="1">
    <source>
        <dbReference type="ARBA" id="ARBA00004370"/>
    </source>
</evidence>
<dbReference type="PROSITE" id="PS50089">
    <property type="entry name" value="ZF_RING_2"/>
    <property type="match status" value="1"/>
</dbReference>
<keyword evidence="2 10" id="KW-0812">Transmembrane</keyword>
<keyword evidence="5" id="KW-0862">Zinc</keyword>
<dbReference type="AlphaFoldDB" id="W9SF32"/>
<keyword evidence="13" id="KW-1185">Reference proteome</keyword>
<evidence type="ECO:0000256" key="9">
    <source>
        <dbReference type="PROSITE-ProRule" id="PRU00175"/>
    </source>
</evidence>
<dbReference type="GO" id="GO:0008270">
    <property type="term" value="F:zinc ion binding"/>
    <property type="evidence" value="ECO:0007669"/>
    <property type="project" value="UniProtKB-KW"/>
</dbReference>
<dbReference type="STRING" id="981085.W9SF32"/>
<dbReference type="SUPFAM" id="SSF57850">
    <property type="entry name" value="RING/U-box"/>
    <property type="match status" value="1"/>
</dbReference>
<dbReference type="Pfam" id="PF13639">
    <property type="entry name" value="zf-RING_2"/>
    <property type="match status" value="1"/>
</dbReference>
<dbReference type="InterPro" id="IPR013083">
    <property type="entry name" value="Znf_RING/FYVE/PHD"/>
</dbReference>
<dbReference type="InterPro" id="IPR001841">
    <property type="entry name" value="Znf_RING"/>
</dbReference>
<dbReference type="eggNOG" id="KOG0800">
    <property type="taxonomic scope" value="Eukaryota"/>
</dbReference>
<keyword evidence="3" id="KW-0479">Metal-binding</keyword>
<proteinExistence type="inferred from homology"/>
<dbReference type="GO" id="GO:0016567">
    <property type="term" value="P:protein ubiquitination"/>
    <property type="evidence" value="ECO:0007669"/>
    <property type="project" value="UniProtKB-UniPathway"/>
</dbReference>
<evidence type="ECO:0000256" key="10">
    <source>
        <dbReference type="SAM" id="Phobius"/>
    </source>
</evidence>
<evidence type="ECO:0000256" key="3">
    <source>
        <dbReference type="ARBA" id="ARBA00022723"/>
    </source>
</evidence>
<dbReference type="SMART" id="SM00184">
    <property type="entry name" value="RING"/>
    <property type="match status" value="1"/>
</dbReference>
<feature type="domain" description="RING-type" evidence="11">
    <location>
        <begin position="104"/>
        <end position="146"/>
    </location>
</feature>
<accession>W9SF32</accession>
<dbReference type="OrthoDB" id="8062037at2759"/>
<organism evidence="12 13">
    <name type="scientific">Morus notabilis</name>
    <dbReference type="NCBI Taxonomy" id="981085"/>
    <lineage>
        <taxon>Eukaryota</taxon>
        <taxon>Viridiplantae</taxon>
        <taxon>Streptophyta</taxon>
        <taxon>Embryophyta</taxon>
        <taxon>Tracheophyta</taxon>
        <taxon>Spermatophyta</taxon>
        <taxon>Magnoliopsida</taxon>
        <taxon>eudicotyledons</taxon>
        <taxon>Gunneridae</taxon>
        <taxon>Pentapetalae</taxon>
        <taxon>rosids</taxon>
        <taxon>fabids</taxon>
        <taxon>Rosales</taxon>
        <taxon>Moraceae</taxon>
        <taxon>Moreae</taxon>
        <taxon>Morus</taxon>
    </lineage>
</organism>
<dbReference type="PANTHER" id="PTHR46539">
    <property type="entry name" value="E3 UBIQUITIN-PROTEIN LIGASE ATL42"/>
    <property type="match status" value="1"/>
</dbReference>
<dbReference type="GO" id="GO:0016020">
    <property type="term" value="C:membrane"/>
    <property type="evidence" value="ECO:0007669"/>
    <property type="project" value="UniProtKB-SubCell"/>
</dbReference>
<reference evidence="12" key="1">
    <citation type="submission" date="2013-06" db="EMBL/GenBank/DDBJ databases">
        <title>Draft Genome Sequence of a Mulberry Tree, Morus notabilis C.K. Schn.</title>
        <authorList>
            <person name="He N."/>
            <person name="Zhao S."/>
        </authorList>
    </citation>
    <scope>NUCLEOTIDE SEQUENCE</scope>
</reference>
<evidence type="ECO:0000256" key="5">
    <source>
        <dbReference type="ARBA" id="ARBA00022833"/>
    </source>
</evidence>
<dbReference type="EMBL" id="KE645432">
    <property type="protein sequence ID" value="EXC61979.1"/>
    <property type="molecule type" value="Genomic_DNA"/>
</dbReference>
<feature type="transmembrane region" description="Helical" evidence="10">
    <location>
        <begin position="29"/>
        <end position="49"/>
    </location>
</feature>
<evidence type="ECO:0000256" key="6">
    <source>
        <dbReference type="ARBA" id="ARBA00022989"/>
    </source>
</evidence>
<evidence type="ECO:0000313" key="12">
    <source>
        <dbReference type="EMBL" id="EXC61979.1"/>
    </source>
</evidence>
<evidence type="ECO:0000313" key="13">
    <source>
        <dbReference type="Proteomes" id="UP000030645"/>
    </source>
</evidence>
<evidence type="ECO:0000256" key="7">
    <source>
        <dbReference type="ARBA" id="ARBA00023136"/>
    </source>
</evidence>
<keyword evidence="6 10" id="KW-1133">Transmembrane helix</keyword>
<evidence type="ECO:0000256" key="2">
    <source>
        <dbReference type="ARBA" id="ARBA00022692"/>
    </source>
</evidence>
<dbReference type="Proteomes" id="UP000030645">
    <property type="component" value="Unassembled WGS sequence"/>
</dbReference>
<protein>
    <submittedName>
        <fullName evidence="12">RING-H2 finger protein ATL66</fullName>
    </submittedName>
</protein>
<name>W9SF32_9ROSA</name>
<dbReference type="Gene3D" id="3.30.40.10">
    <property type="entry name" value="Zinc/RING finger domain, C3HC4 (zinc finger)"/>
    <property type="match status" value="1"/>
</dbReference>
<keyword evidence="4 9" id="KW-0863">Zinc-finger</keyword>
<sequence length="161" mass="17735">MKPEDSEPTTQWHYTVLDDRSFQIRGKTLFFIVVIFSALLVVTLLLLYARWACRYRHVAASPYASQPQTAPPNPPPQGLDAVAIKGLPVISHKSAPSSDMAAECSICLGVFEDGEKVKVLPGCSHCYHPECVDRWLSAQPSCPLCRASLRVDSPVLKVVVE</sequence>
<evidence type="ECO:0000256" key="8">
    <source>
        <dbReference type="ARBA" id="ARBA00024209"/>
    </source>
</evidence>
<evidence type="ECO:0000256" key="4">
    <source>
        <dbReference type="ARBA" id="ARBA00022771"/>
    </source>
</evidence>
<keyword evidence="7 10" id="KW-0472">Membrane</keyword>
<dbReference type="KEGG" id="mnt:21383667"/>
<gene>
    <name evidence="12" type="ORF">L484_000021</name>
</gene>
<dbReference type="PANTHER" id="PTHR46539:SF25">
    <property type="entry name" value="(WILD MALAYSIAN BANANA) HYPOTHETICAL PROTEIN"/>
    <property type="match status" value="1"/>
</dbReference>
<comment type="similarity">
    <text evidence="8">Belongs to the RING-type zinc finger family. ATL subfamily.</text>
</comment>
<evidence type="ECO:0000259" key="11">
    <source>
        <dbReference type="PROSITE" id="PS50089"/>
    </source>
</evidence>
<comment type="subcellular location">
    <subcellularLocation>
        <location evidence="1">Membrane</location>
    </subcellularLocation>
</comment>
<dbReference type="UniPathway" id="UPA00143"/>